<protein>
    <recommendedName>
        <fullName evidence="3">Glycosyl transferase family 2</fullName>
    </recommendedName>
</protein>
<organism evidence="1 2">
    <name type="scientific">Pseudooceanicola batsensis (strain ATCC BAA-863 / DSM 15984 / KCTC 12145 / HTCC2597)</name>
    <name type="common">Oceanicola batsensis</name>
    <dbReference type="NCBI Taxonomy" id="252305"/>
    <lineage>
        <taxon>Bacteria</taxon>
        <taxon>Pseudomonadati</taxon>
        <taxon>Pseudomonadota</taxon>
        <taxon>Alphaproteobacteria</taxon>
        <taxon>Rhodobacterales</taxon>
        <taxon>Paracoccaceae</taxon>
        <taxon>Pseudooceanicola</taxon>
    </lineage>
</organism>
<reference evidence="1 2" key="1">
    <citation type="journal article" date="2010" name="J. Bacteriol.">
        <title>Genome sequences of Oceanicola granulosus HTCC2516(T) and Oceanicola batsensis HTCC2597(TDelta).</title>
        <authorList>
            <person name="Thrash J.C."/>
            <person name="Cho J.C."/>
            <person name="Vergin K.L."/>
            <person name="Giovannoni S.J."/>
        </authorList>
    </citation>
    <scope>NUCLEOTIDE SEQUENCE [LARGE SCALE GENOMIC DNA]</scope>
    <source>
        <strain evidence="2">ATCC BAA-863 / DSM 15984 / KCTC 12145 / HTCC2597</strain>
    </source>
</reference>
<dbReference type="eggNOG" id="ENOG502Z8VQ">
    <property type="taxonomic scope" value="Bacteria"/>
</dbReference>
<accession>A3U1P7</accession>
<dbReference type="HOGENOM" id="CLU_071579_0_0_5"/>
<dbReference type="Pfam" id="PF13704">
    <property type="entry name" value="Glyco_tranf_2_4"/>
    <property type="match status" value="1"/>
</dbReference>
<dbReference type="STRING" id="252305.OB2597_00385"/>
<dbReference type="EMBL" id="AAMO01000010">
    <property type="protein sequence ID" value="EAQ01828.1"/>
    <property type="molecule type" value="Genomic_DNA"/>
</dbReference>
<evidence type="ECO:0000313" key="1">
    <source>
        <dbReference type="EMBL" id="EAQ01828.1"/>
    </source>
</evidence>
<dbReference type="RefSeq" id="WP_009804331.1">
    <property type="nucleotide sequence ID" value="NZ_CH724131.1"/>
</dbReference>
<proteinExistence type="predicted"/>
<name>A3U1P7_PSEBH</name>
<dbReference type="Proteomes" id="UP000004318">
    <property type="component" value="Unassembled WGS sequence"/>
</dbReference>
<gene>
    <name evidence="1" type="ORF">OB2597_00385</name>
</gene>
<sequence>MTTWGLVSTIRAPRRDVLDFAAWHLDLGAHRLFIHLDETDPGTFAILKAHPRIRPLTTDAAYWEATGKPRPEKHQARQTRNATRTYRRRADVDWLGHIDVDEFLIPDAPVETLLAALPADCHVARLRPMEALAPDAPGADHWNFKMLTLDRKARRQQAPVIWPTYGPYLDGGFLSHVAGKILVRTGLPGAEFRIHNILTELGENPGAVELSTLALAHLHATDWAQWRAHYRFRHERGSYRAGLKPNRPVDQGGLSMHDLLATIEAKGGEPALRHFFDEVCAATPGHLDRLARDGLLRRVKLPLDAVREKHFPGALASA</sequence>
<evidence type="ECO:0008006" key="3">
    <source>
        <dbReference type="Google" id="ProtNLM"/>
    </source>
</evidence>
<evidence type="ECO:0000313" key="2">
    <source>
        <dbReference type="Proteomes" id="UP000004318"/>
    </source>
</evidence>
<comment type="caution">
    <text evidence="1">The sequence shown here is derived from an EMBL/GenBank/DDBJ whole genome shotgun (WGS) entry which is preliminary data.</text>
</comment>
<keyword evidence="2" id="KW-1185">Reference proteome</keyword>
<dbReference type="OrthoDB" id="7203640at2"/>
<dbReference type="AlphaFoldDB" id="A3U1P7"/>